<keyword evidence="6" id="KW-1185">Reference proteome</keyword>
<feature type="transmembrane region" description="Helical" evidence="2">
    <location>
        <begin position="58"/>
        <end position="80"/>
    </location>
</feature>
<feature type="domain" description="DUF4159" evidence="4">
    <location>
        <begin position="668"/>
        <end position="874"/>
    </location>
</feature>
<keyword evidence="2" id="KW-0812">Transmembrane</keyword>
<keyword evidence="2" id="KW-1133">Transmembrane helix</keyword>
<sequence>MGGFTFLAPLALLGLLSLPVIWWILRIAPPTPKPQSFPPLQLFSEIETDEETPAKTPLWLLLFRIAMVALITFSLAGPILKRTAVETENPLVLLVDNSWLSAPFWSEILNEAENQLKSARRRNIEAALVLSNGNAAPAKFAPAQEHLEHLKTLKPEGWIDNSTLTTTINSLNLNGKDVVTLSSGLSSSALSLAPLEEAARQTIYTSVGASNVALPVKTQETPNGFETVWRRPIANASLTELRVQALGSDNSVLGRADLQFAPGEKEATARFELPSQLRNRVVQLRLEKSNSAGSVYLLDDAWGRPLIGLLSGAGDTSSPLLSEPFYARTALQPYADIFDGDLDSLLSVNPALIIMPDSQRTTDQKLIDYVEKGGVLVRFAGPKLAKRNDVLLPVELRSGGRAIGGALSWETPQTLAPFESNSPFFGLDISEEITVSRQVMAEPGIETDTRSWARLADGSPIVTASPKEDGLIVLFHVTAGPEWSNLALSGLYVDMLRRILPLAKTRSRQVEENNGGEWVAIRVLNGFGQFDSPDAKVRTIADEDFNDTHASSKTPAGFYIQGTRQKALQTLSNPSEIKALEIPSGMTVKRYGGTKLQSLAGLGLAIGLIGLALDALFALIMSGRKPRLWPQANRAISLAIGIVCTITFAVDSQAQNENKALEAATGLHFAYIQTDNGRIDRLTENGLESLGKQLDVRTTIDVVGVHKVDPAIDELSFYPFLYWVISRDAQAPSEEALTALNAYMASGGTIVFDTRDAADRAVTGNSPHPGLTRVTGALDIPRLKTVPSDHVLTKAFYLLQSFPGRWANGQVWVDAASNAAGRDGVSPVIIGGHDWAAAWALDDENRPIIDTDESLPRQREFAARFGVNLAMYTLAGNYKADQVHTAELVERLGNERARDAGFDTLDEAEEDTTREEVTEDE</sequence>
<reference evidence="5 6" key="1">
    <citation type="submission" date="2018-10" db="EMBL/GenBank/DDBJ databases">
        <title>Genomic Encyclopedia of Type Strains, Phase IV (KMG-IV): sequencing the most valuable type-strain genomes for metagenomic binning, comparative biology and taxonomic classification.</title>
        <authorList>
            <person name="Goeker M."/>
        </authorList>
    </citation>
    <scope>NUCLEOTIDE SEQUENCE [LARGE SCALE GENOMIC DNA]</scope>
    <source>
        <strain evidence="5 6">DSM 22008</strain>
    </source>
</reference>
<proteinExistence type="predicted"/>
<dbReference type="OrthoDB" id="9773014at2"/>
<evidence type="ECO:0000259" key="4">
    <source>
        <dbReference type="Pfam" id="PF13709"/>
    </source>
</evidence>
<dbReference type="RefSeq" id="WP_121099022.1">
    <property type="nucleotide sequence ID" value="NZ_RBII01000001.1"/>
</dbReference>
<dbReference type="Pfam" id="PF13709">
    <property type="entry name" value="DUF4159"/>
    <property type="match status" value="1"/>
</dbReference>
<keyword evidence="2" id="KW-0472">Membrane</keyword>
<protein>
    <submittedName>
        <fullName evidence="5">Putative membrane protein (TIGR02226 family)</fullName>
    </submittedName>
</protein>
<dbReference type="EMBL" id="RBII01000001">
    <property type="protein sequence ID" value="RKQ71224.1"/>
    <property type="molecule type" value="Genomic_DNA"/>
</dbReference>
<dbReference type="InterPro" id="IPR024163">
    <property type="entry name" value="Aerotolerance_reg_N"/>
</dbReference>
<dbReference type="Pfam" id="PF07584">
    <property type="entry name" value="BatA"/>
    <property type="match status" value="1"/>
</dbReference>
<dbReference type="AlphaFoldDB" id="A0A420WJM5"/>
<dbReference type="PANTHER" id="PTHR37464">
    <property type="entry name" value="BLL2463 PROTEIN"/>
    <property type="match status" value="1"/>
</dbReference>
<dbReference type="InterPro" id="IPR025297">
    <property type="entry name" value="DUF4159"/>
</dbReference>
<feature type="transmembrane region" description="Helical" evidence="2">
    <location>
        <begin position="6"/>
        <end position="25"/>
    </location>
</feature>
<evidence type="ECO:0000313" key="6">
    <source>
        <dbReference type="Proteomes" id="UP000282211"/>
    </source>
</evidence>
<accession>A0A420WJM5</accession>
<dbReference type="CDD" id="cd03143">
    <property type="entry name" value="A4_beta-galactosidase_middle_domain"/>
    <property type="match status" value="2"/>
</dbReference>
<evidence type="ECO:0000313" key="5">
    <source>
        <dbReference type="EMBL" id="RKQ71224.1"/>
    </source>
</evidence>
<gene>
    <name evidence="5" type="ORF">DES40_0537</name>
</gene>
<name>A0A420WJM5_9PROT</name>
<dbReference type="Proteomes" id="UP000282211">
    <property type="component" value="Unassembled WGS sequence"/>
</dbReference>
<feature type="domain" description="Aerotolerance regulator N-terminal" evidence="3">
    <location>
        <begin position="1"/>
        <end position="78"/>
    </location>
</feature>
<comment type="caution">
    <text evidence="5">The sequence shown here is derived from an EMBL/GenBank/DDBJ whole genome shotgun (WGS) entry which is preliminary data.</text>
</comment>
<feature type="region of interest" description="Disordered" evidence="1">
    <location>
        <begin position="899"/>
        <end position="921"/>
    </location>
</feature>
<feature type="transmembrane region" description="Helical" evidence="2">
    <location>
        <begin position="599"/>
        <end position="620"/>
    </location>
</feature>
<feature type="compositionally biased region" description="Acidic residues" evidence="1">
    <location>
        <begin position="904"/>
        <end position="921"/>
    </location>
</feature>
<dbReference type="NCBIfam" id="TIGR02226">
    <property type="entry name" value="two_anch"/>
    <property type="match status" value="1"/>
</dbReference>
<dbReference type="InParanoid" id="A0A420WJM5"/>
<evidence type="ECO:0000259" key="3">
    <source>
        <dbReference type="Pfam" id="PF07584"/>
    </source>
</evidence>
<dbReference type="InterPro" id="IPR011933">
    <property type="entry name" value="Double_TM_dom"/>
</dbReference>
<organism evidence="5 6">
    <name type="scientific">Litorimonas taeanensis</name>
    <dbReference type="NCBI Taxonomy" id="568099"/>
    <lineage>
        <taxon>Bacteria</taxon>
        <taxon>Pseudomonadati</taxon>
        <taxon>Pseudomonadota</taxon>
        <taxon>Alphaproteobacteria</taxon>
        <taxon>Maricaulales</taxon>
        <taxon>Robiginitomaculaceae</taxon>
    </lineage>
</organism>
<evidence type="ECO:0000256" key="1">
    <source>
        <dbReference type="SAM" id="MobiDB-lite"/>
    </source>
</evidence>
<evidence type="ECO:0000256" key="2">
    <source>
        <dbReference type="SAM" id="Phobius"/>
    </source>
</evidence>
<dbReference type="Gene3D" id="3.40.50.12140">
    <property type="entry name" value="Domain of unknown function DUF4159"/>
    <property type="match status" value="1"/>
</dbReference>
<dbReference type="PANTHER" id="PTHR37464:SF1">
    <property type="entry name" value="BLL2463 PROTEIN"/>
    <property type="match status" value="1"/>
</dbReference>